<proteinExistence type="predicted"/>
<gene>
    <name evidence="1" type="ORF">Y1Q_0015140</name>
</gene>
<dbReference type="AlphaFoldDB" id="A0A151P8R4"/>
<evidence type="ECO:0000313" key="1">
    <source>
        <dbReference type="EMBL" id="KYO45481.1"/>
    </source>
</evidence>
<comment type="caution">
    <text evidence="1">The sequence shown here is derived from an EMBL/GenBank/DDBJ whole genome shotgun (WGS) entry which is preliminary data.</text>
</comment>
<evidence type="ECO:0000313" key="2">
    <source>
        <dbReference type="Proteomes" id="UP000050525"/>
    </source>
</evidence>
<sequence length="171" mass="19042">MDIFAVWISCEELAYSTPPNFTLHSKTSSFHSPCYLYILERERSQLAALPLGSRRQNRMAAHRPHFAQPCARSCPGTISDPAACTFGLADCLFGNLLLTIMTLKFAHLALLTPLQPNSDGVYASPVEMPGTEPTSIKPQYVTFHHSFRPQFCKDLTLKVGQEPSSWSKDSH</sequence>
<organism evidence="1 2">
    <name type="scientific">Alligator mississippiensis</name>
    <name type="common">American alligator</name>
    <dbReference type="NCBI Taxonomy" id="8496"/>
    <lineage>
        <taxon>Eukaryota</taxon>
        <taxon>Metazoa</taxon>
        <taxon>Chordata</taxon>
        <taxon>Craniata</taxon>
        <taxon>Vertebrata</taxon>
        <taxon>Euteleostomi</taxon>
        <taxon>Archelosauria</taxon>
        <taxon>Archosauria</taxon>
        <taxon>Crocodylia</taxon>
        <taxon>Alligatoridae</taxon>
        <taxon>Alligatorinae</taxon>
        <taxon>Alligator</taxon>
    </lineage>
</organism>
<protein>
    <submittedName>
        <fullName evidence="1">Uncharacterized protein</fullName>
    </submittedName>
</protein>
<dbReference type="EMBL" id="AKHW03000563">
    <property type="protein sequence ID" value="KYO45481.1"/>
    <property type="molecule type" value="Genomic_DNA"/>
</dbReference>
<accession>A0A151P8R4</accession>
<reference evidence="1 2" key="1">
    <citation type="journal article" date="2012" name="Genome Biol.">
        <title>Sequencing three crocodilian genomes to illuminate the evolution of archosaurs and amniotes.</title>
        <authorList>
            <person name="St John J.A."/>
            <person name="Braun E.L."/>
            <person name="Isberg S.R."/>
            <person name="Miles L.G."/>
            <person name="Chong A.Y."/>
            <person name="Gongora J."/>
            <person name="Dalzell P."/>
            <person name="Moran C."/>
            <person name="Bed'hom B."/>
            <person name="Abzhanov A."/>
            <person name="Burgess S.C."/>
            <person name="Cooksey A.M."/>
            <person name="Castoe T.A."/>
            <person name="Crawford N.G."/>
            <person name="Densmore L.D."/>
            <person name="Drew J.C."/>
            <person name="Edwards S.V."/>
            <person name="Faircloth B.C."/>
            <person name="Fujita M.K."/>
            <person name="Greenwold M.J."/>
            <person name="Hoffmann F.G."/>
            <person name="Howard J.M."/>
            <person name="Iguchi T."/>
            <person name="Janes D.E."/>
            <person name="Khan S.Y."/>
            <person name="Kohno S."/>
            <person name="de Koning A.J."/>
            <person name="Lance S.L."/>
            <person name="McCarthy F.M."/>
            <person name="McCormack J.E."/>
            <person name="Merchant M.E."/>
            <person name="Peterson D.G."/>
            <person name="Pollock D.D."/>
            <person name="Pourmand N."/>
            <person name="Raney B.J."/>
            <person name="Roessler K.A."/>
            <person name="Sanford J.R."/>
            <person name="Sawyer R.H."/>
            <person name="Schmidt C.J."/>
            <person name="Triplett E.W."/>
            <person name="Tuberville T.D."/>
            <person name="Venegas-Anaya M."/>
            <person name="Howard J.T."/>
            <person name="Jarvis E.D."/>
            <person name="Guillette L.J.Jr."/>
            <person name="Glenn T.C."/>
            <person name="Green R.E."/>
            <person name="Ray D.A."/>
        </authorList>
    </citation>
    <scope>NUCLEOTIDE SEQUENCE [LARGE SCALE GENOMIC DNA]</scope>
    <source>
        <strain evidence="1">KSC_2009_1</strain>
    </source>
</reference>
<keyword evidence="2" id="KW-1185">Reference proteome</keyword>
<name>A0A151P8R4_ALLMI</name>
<dbReference type="Proteomes" id="UP000050525">
    <property type="component" value="Unassembled WGS sequence"/>
</dbReference>